<dbReference type="Gene3D" id="1.20.140.10">
    <property type="entry name" value="Butyryl-CoA Dehydrogenase, subunit A, domain 3"/>
    <property type="match status" value="1"/>
</dbReference>
<dbReference type="InterPro" id="IPR009075">
    <property type="entry name" value="AcylCo_DH/oxidase_C"/>
</dbReference>
<sequence length="381" mass="42621">MERTIFEPEHELFRESFRKFLDQHVAPHHEQWEQDGIVDRAVWLEAGKQGYLGMAVPEEFGGGGVKDFRYNAVITEEVTRGMYSGLGWGLHNDVILPYLLELANEEQKQRWLPGFCAGEIITAIAMTEPGTGSDLQGIKTRAVRDGDDWILNGAKTFITNGINADIVIVVAQTDPDKGAMGFSLLVVERGMEGFERGRNLDKIGLKAQDTAELTFDNVRVPGKNLLGTEGQGFIHLMQNLPQERLSIAVMAAAAMESCLDLTCQYVRDRKAFGKPIGALQNTRFVLAELATKTTAVRVFVDHCITLLNQEKLSVEDAAKAKWWSTEEQLDLINRCLQLHGGYGYMREYPIAKAYMDARIQTIYGGTTEIMKEIIGRSLKLF</sequence>
<dbReference type="PANTHER" id="PTHR43884">
    <property type="entry name" value="ACYL-COA DEHYDROGENASE"/>
    <property type="match status" value="1"/>
</dbReference>
<dbReference type="Pfam" id="PF00441">
    <property type="entry name" value="Acyl-CoA_dh_1"/>
    <property type="match status" value="1"/>
</dbReference>
<dbReference type="PROSITE" id="PS00073">
    <property type="entry name" value="ACYL_COA_DH_2"/>
    <property type="match status" value="1"/>
</dbReference>
<comment type="cofactor">
    <cofactor evidence="1 7">
        <name>FAD</name>
        <dbReference type="ChEBI" id="CHEBI:57692"/>
    </cofactor>
</comment>
<keyword evidence="5 7" id="KW-0560">Oxidoreductase</keyword>
<dbReference type="RefSeq" id="WP_181580798.1">
    <property type="nucleotide sequence ID" value="NZ_CP059399.1"/>
</dbReference>
<dbReference type="Proteomes" id="UP000515512">
    <property type="component" value="Chromosome"/>
</dbReference>
<evidence type="ECO:0000256" key="2">
    <source>
        <dbReference type="ARBA" id="ARBA00009347"/>
    </source>
</evidence>
<dbReference type="InterPro" id="IPR006089">
    <property type="entry name" value="Acyl-CoA_DH_CS"/>
</dbReference>
<evidence type="ECO:0000259" key="10">
    <source>
        <dbReference type="Pfam" id="PF02771"/>
    </source>
</evidence>
<dbReference type="InterPro" id="IPR009100">
    <property type="entry name" value="AcylCoA_DH/oxidase_NM_dom_sf"/>
</dbReference>
<evidence type="ECO:0000256" key="3">
    <source>
        <dbReference type="ARBA" id="ARBA00022630"/>
    </source>
</evidence>
<dbReference type="KEGG" id="nhu:H0264_30800"/>
<dbReference type="GO" id="GO:0003995">
    <property type="term" value="F:acyl-CoA dehydrogenase activity"/>
    <property type="evidence" value="ECO:0007669"/>
    <property type="project" value="InterPro"/>
</dbReference>
<dbReference type="InterPro" id="IPR013786">
    <property type="entry name" value="AcylCoA_DH/ox_N"/>
</dbReference>
<dbReference type="Pfam" id="PF02770">
    <property type="entry name" value="Acyl-CoA_dh_M"/>
    <property type="match status" value="1"/>
</dbReference>
<evidence type="ECO:0000313" key="11">
    <source>
        <dbReference type="EMBL" id="QLY29594.1"/>
    </source>
</evidence>
<dbReference type="InterPro" id="IPR036250">
    <property type="entry name" value="AcylCo_DH-like_C"/>
</dbReference>
<dbReference type="FunFam" id="1.20.140.10:FF:000001">
    <property type="entry name" value="Acyl-CoA dehydrogenase"/>
    <property type="match status" value="1"/>
</dbReference>
<dbReference type="EMBL" id="CP059399">
    <property type="protein sequence ID" value="QLY29594.1"/>
    <property type="molecule type" value="Genomic_DNA"/>
</dbReference>
<dbReference type="Gene3D" id="1.10.540.10">
    <property type="entry name" value="Acyl-CoA dehydrogenase/oxidase, N-terminal domain"/>
    <property type="match status" value="1"/>
</dbReference>
<dbReference type="AlphaFoldDB" id="A0A7D6V8T5"/>
<organism evidence="11 12">
    <name type="scientific">Nocardia huaxiensis</name>
    <dbReference type="NCBI Taxonomy" id="2755382"/>
    <lineage>
        <taxon>Bacteria</taxon>
        <taxon>Bacillati</taxon>
        <taxon>Actinomycetota</taxon>
        <taxon>Actinomycetes</taxon>
        <taxon>Mycobacteriales</taxon>
        <taxon>Nocardiaceae</taxon>
        <taxon>Nocardia</taxon>
    </lineage>
</organism>
<protein>
    <submittedName>
        <fullName evidence="11">Acyl-CoA dehydrogenase family protein</fullName>
    </submittedName>
</protein>
<feature type="domain" description="Acyl-CoA dehydrogenase/oxidase N-terminal" evidence="10">
    <location>
        <begin position="8"/>
        <end position="119"/>
    </location>
</feature>
<evidence type="ECO:0000256" key="4">
    <source>
        <dbReference type="ARBA" id="ARBA00022827"/>
    </source>
</evidence>
<dbReference type="FunFam" id="1.10.540.10:FF:000009">
    <property type="entry name" value="Probable acyl-CoA dehydrogenase"/>
    <property type="match status" value="1"/>
</dbReference>
<name>A0A7D6V8T5_9NOCA</name>
<evidence type="ECO:0000256" key="5">
    <source>
        <dbReference type="ARBA" id="ARBA00023002"/>
    </source>
</evidence>
<gene>
    <name evidence="11" type="ORF">H0264_30800</name>
</gene>
<evidence type="ECO:0000256" key="1">
    <source>
        <dbReference type="ARBA" id="ARBA00001974"/>
    </source>
</evidence>
<keyword evidence="4 7" id="KW-0274">FAD</keyword>
<dbReference type="Gene3D" id="2.40.110.10">
    <property type="entry name" value="Butyryl-CoA Dehydrogenase, subunit A, domain 2"/>
    <property type="match status" value="1"/>
</dbReference>
<dbReference type="InterPro" id="IPR037069">
    <property type="entry name" value="AcylCoA_DH/ox_N_sf"/>
</dbReference>
<evidence type="ECO:0000256" key="6">
    <source>
        <dbReference type="ARBA" id="ARBA00052546"/>
    </source>
</evidence>
<evidence type="ECO:0000259" key="9">
    <source>
        <dbReference type="Pfam" id="PF02770"/>
    </source>
</evidence>
<evidence type="ECO:0000313" key="12">
    <source>
        <dbReference type="Proteomes" id="UP000515512"/>
    </source>
</evidence>
<dbReference type="GO" id="GO:0050660">
    <property type="term" value="F:flavin adenine dinucleotide binding"/>
    <property type="evidence" value="ECO:0007669"/>
    <property type="project" value="InterPro"/>
</dbReference>
<comment type="catalytic activity">
    <reaction evidence="6">
        <text>a 2,3-saturated acyl-CoA + A = a 2,3-dehydroacyl-CoA + AH2</text>
        <dbReference type="Rhea" id="RHEA:48608"/>
        <dbReference type="ChEBI" id="CHEBI:13193"/>
        <dbReference type="ChEBI" id="CHEBI:17499"/>
        <dbReference type="ChEBI" id="CHEBI:60015"/>
        <dbReference type="ChEBI" id="CHEBI:65111"/>
    </reaction>
</comment>
<feature type="domain" description="Acyl-CoA dehydrogenase/oxidase C-terminal" evidence="8">
    <location>
        <begin position="230"/>
        <end position="378"/>
    </location>
</feature>
<evidence type="ECO:0000256" key="7">
    <source>
        <dbReference type="RuleBase" id="RU362125"/>
    </source>
</evidence>
<dbReference type="InterPro" id="IPR046373">
    <property type="entry name" value="Acyl-CoA_Oxase/DH_mid-dom_sf"/>
</dbReference>
<reference evidence="11 12" key="1">
    <citation type="submission" date="2020-07" db="EMBL/GenBank/DDBJ databases">
        <authorList>
            <person name="Zhuang K."/>
            <person name="Ran Y."/>
        </authorList>
    </citation>
    <scope>NUCLEOTIDE SEQUENCE [LARGE SCALE GENOMIC DNA]</scope>
    <source>
        <strain evidence="11 12">WCH-YHL-001</strain>
    </source>
</reference>
<evidence type="ECO:0000259" key="8">
    <source>
        <dbReference type="Pfam" id="PF00441"/>
    </source>
</evidence>
<dbReference type="Pfam" id="PF02771">
    <property type="entry name" value="Acyl-CoA_dh_N"/>
    <property type="match status" value="1"/>
</dbReference>
<dbReference type="FunFam" id="2.40.110.10:FF:000002">
    <property type="entry name" value="Acyl-CoA dehydrogenase fadE12"/>
    <property type="match status" value="1"/>
</dbReference>
<feature type="domain" description="Acyl-CoA oxidase/dehydrogenase middle" evidence="9">
    <location>
        <begin position="123"/>
        <end position="218"/>
    </location>
</feature>
<proteinExistence type="inferred from homology"/>
<dbReference type="InterPro" id="IPR006091">
    <property type="entry name" value="Acyl-CoA_Oxase/DH_mid-dom"/>
</dbReference>
<dbReference type="PANTHER" id="PTHR43884:SF12">
    <property type="entry name" value="ISOVALERYL-COA DEHYDROGENASE, MITOCHONDRIAL-RELATED"/>
    <property type="match status" value="1"/>
</dbReference>
<accession>A0A7D6V8T5</accession>
<comment type="similarity">
    <text evidence="2 7">Belongs to the acyl-CoA dehydrogenase family.</text>
</comment>
<dbReference type="SUPFAM" id="SSF47203">
    <property type="entry name" value="Acyl-CoA dehydrogenase C-terminal domain-like"/>
    <property type="match status" value="1"/>
</dbReference>
<keyword evidence="3 7" id="KW-0285">Flavoprotein</keyword>
<keyword evidence="12" id="KW-1185">Reference proteome</keyword>
<dbReference type="SUPFAM" id="SSF56645">
    <property type="entry name" value="Acyl-CoA dehydrogenase NM domain-like"/>
    <property type="match status" value="1"/>
</dbReference>